<evidence type="ECO:0000313" key="4">
    <source>
        <dbReference type="EMBL" id="MBK1619798.1"/>
    </source>
</evidence>
<dbReference type="SUPFAM" id="SSF52172">
    <property type="entry name" value="CheY-like"/>
    <property type="match status" value="1"/>
</dbReference>
<sequence>MPSVLEPTRHSILIVDDAPENLTVLGELLQPLYHVRVGTSGERALRMVERPPLPDLILLDVMMPGMDGYEVMRRLHADEDLRKIPVIFITATNSSENEEIGLSLGAVDYITKPINPVILRARVKAHLEFKEARDRLANENEWLEAEVARRMRDNLLIQELSIRALANLAEARDNETGLHIMRTQAYVEVLARHLAEHPKFAPALAGQRLEHIIKAAPLHDIGKVGIPDAILFKRGRLDAHEYEIMKTHARIGAEAIEHAIRSSAAGADPEAADKVPDAFAFLEVAAEIADSHHEKWDCSGYPNGLAGEAIPVSGRQMALADVFDALLNKRVYKPPLTLDETTQIILEDRGRHFDPDVVDAFLACHERFAEIAASHPDPVAA</sequence>
<dbReference type="PROSITE" id="PS50110">
    <property type="entry name" value="RESPONSE_REGULATORY"/>
    <property type="match status" value="1"/>
</dbReference>
<evidence type="ECO:0000259" key="3">
    <source>
        <dbReference type="PROSITE" id="PS51832"/>
    </source>
</evidence>
<dbReference type="SMART" id="SM00448">
    <property type="entry name" value="REC"/>
    <property type="match status" value="1"/>
</dbReference>
<dbReference type="PROSITE" id="PS51832">
    <property type="entry name" value="HD_GYP"/>
    <property type="match status" value="1"/>
</dbReference>
<dbReference type="Pfam" id="PF00072">
    <property type="entry name" value="Response_reg"/>
    <property type="match status" value="1"/>
</dbReference>
<gene>
    <name evidence="4" type="ORF">CKO42_15370</name>
</gene>
<dbReference type="InterPro" id="IPR001789">
    <property type="entry name" value="Sig_transdc_resp-reg_receiver"/>
</dbReference>
<keyword evidence="5" id="KW-1185">Reference proteome</keyword>
<comment type="caution">
    <text evidence="4">The sequence shown here is derived from an EMBL/GenBank/DDBJ whole genome shotgun (WGS) entry which is preliminary data.</text>
</comment>
<dbReference type="RefSeq" id="WP_200246013.1">
    <property type="nucleotide sequence ID" value="NZ_NRRY01000026.1"/>
</dbReference>
<keyword evidence="1" id="KW-0597">Phosphoprotein</keyword>
<protein>
    <submittedName>
        <fullName evidence="4">Two-component system response regulator</fullName>
    </submittedName>
</protein>
<proteinExistence type="predicted"/>
<reference evidence="4 5" key="1">
    <citation type="journal article" date="2020" name="Microorganisms">
        <title>Osmotic Adaptation and Compatible Solute Biosynthesis of Phototrophic Bacteria as Revealed from Genome Analyses.</title>
        <authorList>
            <person name="Imhoff J.F."/>
            <person name="Rahn T."/>
            <person name="Kunzel S."/>
            <person name="Keller A."/>
            <person name="Neulinger S.C."/>
        </authorList>
    </citation>
    <scope>NUCLEOTIDE SEQUENCE [LARGE SCALE GENOMIC DNA]</scope>
    <source>
        <strain evidence="4 5">DSM 25653</strain>
    </source>
</reference>
<name>A0A9X1B4T4_9GAMM</name>
<dbReference type="InterPro" id="IPR037522">
    <property type="entry name" value="HD_GYP_dom"/>
</dbReference>
<evidence type="ECO:0000259" key="2">
    <source>
        <dbReference type="PROSITE" id="PS50110"/>
    </source>
</evidence>
<dbReference type="GO" id="GO:0008081">
    <property type="term" value="F:phosphoric diester hydrolase activity"/>
    <property type="evidence" value="ECO:0007669"/>
    <property type="project" value="UniProtKB-ARBA"/>
</dbReference>
<organism evidence="4 5">
    <name type="scientific">Lamprobacter modestohalophilus</name>
    <dbReference type="NCBI Taxonomy" id="1064514"/>
    <lineage>
        <taxon>Bacteria</taxon>
        <taxon>Pseudomonadati</taxon>
        <taxon>Pseudomonadota</taxon>
        <taxon>Gammaproteobacteria</taxon>
        <taxon>Chromatiales</taxon>
        <taxon>Chromatiaceae</taxon>
        <taxon>Lamprobacter</taxon>
    </lineage>
</organism>
<evidence type="ECO:0000256" key="1">
    <source>
        <dbReference type="PROSITE-ProRule" id="PRU00169"/>
    </source>
</evidence>
<dbReference type="GO" id="GO:0000160">
    <property type="term" value="P:phosphorelay signal transduction system"/>
    <property type="evidence" value="ECO:0007669"/>
    <property type="project" value="InterPro"/>
</dbReference>
<dbReference type="Gene3D" id="3.40.50.2300">
    <property type="match status" value="1"/>
</dbReference>
<dbReference type="CDD" id="cd00077">
    <property type="entry name" value="HDc"/>
    <property type="match status" value="1"/>
</dbReference>
<dbReference type="PANTHER" id="PTHR45228:SF5">
    <property type="entry name" value="CYCLIC DI-GMP PHOSPHODIESTERASE VC_1348-RELATED"/>
    <property type="match status" value="1"/>
</dbReference>
<dbReference type="InterPro" id="IPR052020">
    <property type="entry name" value="Cyclic_di-GMP/3'3'-cGAMP_PDE"/>
</dbReference>
<dbReference type="Proteomes" id="UP001138768">
    <property type="component" value="Unassembled WGS sequence"/>
</dbReference>
<dbReference type="SMART" id="SM00471">
    <property type="entry name" value="HDc"/>
    <property type="match status" value="1"/>
</dbReference>
<evidence type="ECO:0000313" key="5">
    <source>
        <dbReference type="Proteomes" id="UP001138768"/>
    </source>
</evidence>
<dbReference type="EMBL" id="NRRY01000026">
    <property type="protein sequence ID" value="MBK1619798.1"/>
    <property type="molecule type" value="Genomic_DNA"/>
</dbReference>
<dbReference type="PANTHER" id="PTHR45228">
    <property type="entry name" value="CYCLIC DI-GMP PHOSPHODIESTERASE TM_0186-RELATED"/>
    <property type="match status" value="1"/>
</dbReference>
<dbReference type="InterPro" id="IPR011006">
    <property type="entry name" value="CheY-like_superfamily"/>
</dbReference>
<dbReference type="SUPFAM" id="SSF109604">
    <property type="entry name" value="HD-domain/PDEase-like"/>
    <property type="match status" value="1"/>
</dbReference>
<dbReference type="Pfam" id="PF13487">
    <property type="entry name" value="HD_5"/>
    <property type="match status" value="1"/>
</dbReference>
<accession>A0A9X1B4T4</accession>
<feature type="modified residue" description="4-aspartylphosphate" evidence="1">
    <location>
        <position position="60"/>
    </location>
</feature>
<feature type="domain" description="HD-GYP" evidence="3">
    <location>
        <begin position="154"/>
        <end position="377"/>
    </location>
</feature>
<feature type="domain" description="Response regulatory" evidence="2">
    <location>
        <begin position="11"/>
        <end position="127"/>
    </location>
</feature>
<dbReference type="InterPro" id="IPR003607">
    <property type="entry name" value="HD/PDEase_dom"/>
</dbReference>
<dbReference type="Gene3D" id="1.10.3210.10">
    <property type="entry name" value="Hypothetical protein af1432"/>
    <property type="match status" value="1"/>
</dbReference>
<dbReference type="AlphaFoldDB" id="A0A9X1B4T4"/>